<name>A0A1T5ARL9_9SPHI</name>
<dbReference type="STRING" id="572036.SAMN05661099_0978"/>
<feature type="domain" description="RNA polymerase sigma factor 70 region 4 type 2" evidence="6">
    <location>
        <begin position="119"/>
        <end position="170"/>
    </location>
</feature>
<evidence type="ECO:0000256" key="4">
    <source>
        <dbReference type="ARBA" id="ARBA00023163"/>
    </source>
</evidence>
<dbReference type="GO" id="GO:0016987">
    <property type="term" value="F:sigma factor activity"/>
    <property type="evidence" value="ECO:0007669"/>
    <property type="project" value="UniProtKB-KW"/>
</dbReference>
<dbReference type="RefSeq" id="WP_262485816.1">
    <property type="nucleotide sequence ID" value="NZ_FUYR01000001.1"/>
</dbReference>
<keyword evidence="3" id="KW-0731">Sigma factor</keyword>
<dbReference type="CDD" id="cd06171">
    <property type="entry name" value="Sigma70_r4"/>
    <property type="match status" value="1"/>
</dbReference>
<evidence type="ECO:0000256" key="2">
    <source>
        <dbReference type="ARBA" id="ARBA00023015"/>
    </source>
</evidence>
<accession>A0A1T5ARL9</accession>
<dbReference type="SUPFAM" id="SSF88659">
    <property type="entry name" value="Sigma3 and sigma4 domains of RNA polymerase sigma factors"/>
    <property type="match status" value="1"/>
</dbReference>
<keyword evidence="4" id="KW-0804">Transcription</keyword>
<evidence type="ECO:0000256" key="3">
    <source>
        <dbReference type="ARBA" id="ARBA00023082"/>
    </source>
</evidence>
<dbReference type="InterPro" id="IPR013324">
    <property type="entry name" value="RNA_pol_sigma_r3/r4-like"/>
</dbReference>
<evidence type="ECO:0000259" key="5">
    <source>
        <dbReference type="Pfam" id="PF04542"/>
    </source>
</evidence>
<dbReference type="Pfam" id="PF04542">
    <property type="entry name" value="Sigma70_r2"/>
    <property type="match status" value="1"/>
</dbReference>
<feature type="domain" description="RNA polymerase sigma-70 region 2" evidence="5">
    <location>
        <begin position="25"/>
        <end position="89"/>
    </location>
</feature>
<organism evidence="7 8">
    <name type="scientific">Daejeonella lutea</name>
    <dbReference type="NCBI Taxonomy" id="572036"/>
    <lineage>
        <taxon>Bacteria</taxon>
        <taxon>Pseudomonadati</taxon>
        <taxon>Bacteroidota</taxon>
        <taxon>Sphingobacteriia</taxon>
        <taxon>Sphingobacteriales</taxon>
        <taxon>Sphingobacteriaceae</taxon>
        <taxon>Daejeonella</taxon>
    </lineage>
</organism>
<dbReference type="InterPro" id="IPR013325">
    <property type="entry name" value="RNA_pol_sigma_r2"/>
</dbReference>
<keyword evidence="2" id="KW-0805">Transcription regulation</keyword>
<dbReference type="PANTHER" id="PTHR43133:SF46">
    <property type="entry name" value="RNA POLYMERASE SIGMA-70 FACTOR ECF SUBFAMILY"/>
    <property type="match status" value="1"/>
</dbReference>
<dbReference type="PANTHER" id="PTHR43133">
    <property type="entry name" value="RNA POLYMERASE ECF-TYPE SIGMA FACTO"/>
    <property type="match status" value="1"/>
</dbReference>
<proteinExistence type="inferred from homology"/>
<dbReference type="InterPro" id="IPR014284">
    <property type="entry name" value="RNA_pol_sigma-70_dom"/>
</dbReference>
<evidence type="ECO:0000313" key="7">
    <source>
        <dbReference type="EMBL" id="SKB37684.1"/>
    </source>
</evidence>
<dbReference type="Gene3D" id="1.10.1740.10">
    <property type="match status" value="1"/>
</dbReference>
<dbReference type="InterPro" id="IPR039425">
    <property type="entry name" value="RNA_pol_sigma-70-like"/>
</dbReference>
<evidence type="ECO:0000256" key="1">
    <source>
        <dbReference type="ARBA" id="ARBA00010641"/>
    </source>
</evidence>
<evidence type="ECO:0000313" key="8">
    <source>
        <dbReference type="Proteomes" id="UP000189981"/>
    </source>
</evidence>
<dbReference type="InterPro" id="IPR013249">
    <property type="entry name" value="RNA_pol_sigma70_r4_t2"/>
</dbReference>
<dbReference type="EMBL" id="FUYR01000001">
    <property type="protein sequence ID" value="SKB37684.1"/>
    <property type="molecule type" value="Genomic_DNA"/>
</dbReference>
<dbReference type="InterPro" id="IPR036388">
    <property type="entry name" value="WH-like_DNA-bd_sf"/>
</dbReference>
<dbReference type="Proteomes" id="UP000189981">
    <property type="component" value="Unassembled WGS sequence"/>
</dbReference>
<dbReference type="GO" id="GO:0003677">
    <property type="term" value="F:DNA binding"/>
    <property type="evidence" value="ECO:0007669"/>
    <property type="project" value="InterPro"/>
</dbReference>
<sequence>MISENELKVLIGRCIKKELNAQELLYRNFYGFAMSICLRYSSNRSEARIIINDGFLKVFNNLHKFDPEKPFEPWVGRIMSNTAIDHYRAELKHMNLVDIAEIDEVFEYATVEQKLYYDDLIKLVQQLPPSYRTVFNLYAVDGLTHEEIAQKLKISVGGSKSNLFKARKRLRELLELAYTQSEKIININEPEYQLLRVSK</sequence>
<dbReference type="GO" id="GO:0006352">
    <property type="term" value="P:DNA-templated transcription initiation"/>
    <property type="evidence" value="ECO:0007669"/>
    <property type="project" value="InterPro"/>
</dbReference>
<dbReference type="InterPro" id="IPR007627">
    <property type="entry name" value="RNA_pol_sigma70_r2"/>
</dbReference>
<dbReference type="NCBIfam" id="TIGR02937">
    <property type="entry name" value="sigma70-ECF"/>
    <property type="match status" value="1"/>
</dbReference>
<dbReference type="SUPFAM" id="SSF88946">
    <property type="entry name" value="Sigma2 domain of RNA polymerase sigma factors"/>
    <property type="match status" value="1"/>
</dbReference>
<dbReference type="Gene3D" id="1.10.10.10">
    <property type="entry name" value="Winged helix-like DNA-binding domain superfamily/Winged helix DNA-binding domain"/>
    <property type="match status" value="1"/>
</dbReference>
<evidence type="ECO:0000259" key="6">
    <source>
        <dbReference type="Pfam" id="PF08281"/>
    </source>
</evidence>
<keyword evidence="8" id="KW-1185">Reference proteome</keyword>
<reference evidence="8" key="1">
    <citation type="submission" date="2017-02" db="EMBL/GenBank/DDBJ databases">
        <authorList>
            <person name="Varghese N."/>
            <person name="Submissions S."/>
        </authorList>
    </citation>
    <scope>NUCLEOTIDE SEQUENCE [LARGE SCALE GENOMIC DNA]</scope>
    <source>
        <strain evidence="8">DSM 22385</strain>
    </source>
</reference>
<dbReference type="Pfam" id="PF08281">
    <property type="entry name" value="Sigma70_r4_2"/>
    <property type="match status" value="1"/>
</dbReference>
<gene>
    <name evidence="7" type="ORF">SAMN05661099_0978</name>
</gene>
<comment type="similarity">
    <text evidence="1">Belongs to the sigma-70 factor family. ECF subfamily.</text>
</comment>
<dbReference type="AlphaFoldDB" id="A0A1T5ARL9"/>
<protein>
    <submittedName>
        <fullName evidence="7">RNA polymerase sigma-70 factor, ECF subfamily</fullName>
    </submittedName>
</protein>